<dbReference type="AlphaFoldDB" id="A0A858BWJ9"/>
<sequence length="673" mass="70096">MTRKVFALLMAVMMTCCYMPAMAFAETNEMATKAPDTKFVDMPSDWSAAAIENAVANGLIKGYEGADGLYIKPNGTLTRAEMATVVNRAFGAQEKASLSGANDIVSGAWYEAEMAKAVQMGTMKKDGQMRPNANITRQEACTILARAFKMQSSDSTYAALNGFSDKNSVAAWAQDSMSVLAEKGYVSGANGALNPATNMTRAEFAKIMDNMVKQYITSAGTVETVAAAGNVMVNVPGVTLKNVTINGNLIIGDGVGSGDCTLDGVKVTGETIVRGGGVNSIIIKGGSSLGTVVVAKVTGNVRVAVEGDAKVSVIVVADGKDDVKIEGKVGTLKVEAETPVVIQKADVATVRLTAANATVTVDKDATVTNLKVEAAKAALNIKGTVSTVSVAKDATGAKITIAKEAKVNTLEANANVTTSGEGKPENTTGTGTVTTDNGKITPATPSTGGGGGGGGGSTPTPTPTPAKYSLTIGNEKTQVTTQITDLVTRSDAQLATGNYVNFTKALITFANSKDLPSQKAKLEAMLSESNTEKFAFETVDNVSLKNAYKKFAETKKIDELQALLLATAAVLDQPTSDKEKITTEYAELVAALEGKAFITSYNGKTGTLNKITVTTGSKSYNLYAKDGGAKEDGFVNAVYGKKLTEVIGNKAEIKVEVKVEEKTKTYTATIEKI</sequence>
<feature type="chain" id="PRO_5039343177" evidence="3">
    <location>
        <begin position="24"/>
        <end position="673"/>
    </location>
</feature>
<gene>
    <name evidence="5" type="ORF">Ami103574_07115</name>
</gene>
<dbReference type="InterPro" id="IPR001119">
    <property type="entry name" value="SLH_dom"/>
</dbReference>
<dbReference type="EMBL" id="CP048649">
    <property type="protein sequence ID" value="QIB69104.1"/>
    <property type="molecule type" value="Genomic_DNA"/>
</dbReference>
<keyword evidence="6" id="KW-1185">Reference proteome</keyword>
<feature type="domain" description="SLH" evidence="4">
    <location>
        <begin position="160"/>
        <end position="222"/>
    </location>
</feature>
<proteinExistence type="predicted"/>
<keyword evidence="1" id="KW-0677">Repeat</keyword>
<reference evidence="5 6" key="1">
    <citation type="submission" date="2020-02" db="EMBL/GenBank/DDBJ databases">
        <authorList>
            <person name="Kim Y.B."/>
            <person name="Roh S.W."/>
        </authorList>
    </citation>
    <scope>NUCLEOTIDE SEQUENCE [LARGE SCALE GENOMIC DNA]</scope>
    <source>
        <strain evidence="5 6">DSM 103574</strain>
    </source>
</reference>
<dbReference type="KEGG" id="abut:Ami103574_07115"/>
<feature type="domain" description="SLH" evidence="4">
    <location>
        <begin position="34"/>
        <end position="100"/>
    </location>
</feature>
<organism evidence="5 6">
    <name type="scientific">Aminipila butyrica</name>
    <dbReference type="NCBI Taxonomy" id="433296"/>
    <lineage>
        <taxon>Bacteria</taxon>
        <taxon>Bacillati</taxon>
        <taxon>Bacillota</taxon>
        <taxon>Clostridia</taxon>
        <taxon>Peptostreptococcales</taxon>
        <taxon>Anaerovoracaceae</taxon>
        <taxon>Aminipila</taxon>
    </lineage>
</organism>
<feature type="signal peptide" evidence="3">
    <location>
        <begin position="1"/>
        <end position="23"/>
    </location>
</feature>
<name>A0A858BWJ9_9FIRM</name>
<feature type="compositionally biased region" description="Low complexity" evidence="2">
    <location>
        <begin position="427"/>
        <end position="446"/>
    </location>
</feature>
<evidence type="ECO:0000259" key="4">
    <source>
        <dbReference type="PROSITE" id="PS51272"/>
    </source>
</evidence>
<dbReference type="RefSeq" id="WP_163066059.1">
    <property type="nucleotide sequence ID" value="NZ_CP048649.1"/>
</dbReference>
<evidence type="ECO:0000313" key="6">
    <source>
        <dbReference type="Proteomes" id="UP000466848"/>
    </source>
</evidence>
<evidence type="ECO:0000256" key="1">
    <source>
        <dbReference type="ARBA" id="ARBA00022737"/>
    </source>
</evidence>
<evidence type="ECO:0000313" key="5">
    <source>
        <dbReference type="EMBL" id="QIB69104.1"/>
    </source>
</evidence>
<dbReference type="Proteomes" id="UP000466848">
    <property type="component" value="Chromosome"/>
</dbReference>
<protein>
    <submittedName>
        <fullName evidence="5">S-layer homology domain-containing protein</fullName>
    </submittedName>
</protein>
<accession>A0A858BWJ9</accession>
<dbReference type="Pfam" id="PF00395">
    <property type="entry name" value="SLH"/>
    <property type="match status" value="3"/>
</dbReference>
<feature type="domain" description="SLH" evidence="4">
    <location>
        <begin position="101"/>
        <end position="158"/>
    </location>
</feature>
<keyword evidence="3" id="KW-0732">Signal</keyword>
<dbReference type="PROSITE" id="PS51272">
    <property type="entry name" value="SLH"/>
    <property type="match status" value="3"/>
</dbReference>
<feature type="region of interest" description="Disordered" evidence="2">
    <location>
        <begin position="415"/>
        <end position="465"/>
    </location>
</feature>
<evidence type="ECO:0000256" key="3">
    <source>
        <dbReference type="SAM" id="SignalP"/>
    </source>
</evidence>
<feature type="compositionally biased region" description="Gly residues" evidence="2">
    <location>
        <begin position="447"/>
        <end position="457"/>
    </location>
</feature>
<evidence type="ECO:0000256" key="2">
    <source>
        <dbReference type="SAM" id="MobiDB-lite"/>
    </source>
</evidence>